<dbReference type="GO" id="GO:0016020">
    <property type="term" value="C:membrane"/>
    <property type="evidence" value="ECO:0007669"/>
    <property type="project" value="UniProtKB-SubCell"/>
</dbReference>
<organism evidence="4 5">
    <name type="scientific">Brassica carinata</name>
    <name type="common">Ethiopian mustard</name>
    <name type="synonym">Abyssinian cabbage</name>
    <dbReference type="NCBI Taxonomy" id="52824"/>
    <lineage>
        <taxon>Eukaryota</taxon>
        <taxon>Viridiplantae</taxon>
        <taxon>Streptophyta</taxon>
        <taxon>Embryophyta</taxon>
        <taxon>Tracheophyta</taxon>
        <taxon>Spermatophyta</taxon>
        <taxon>Magnoliopsida</taxon>
        <taxon>eudicotyledons</taxon>
        <taxon>Gunneridae</taxon>
        <taxon>Pentapetalae</taxon>
        <taxon>rosids</taxon>
        <taxon>malvids</taxon>
        <taxon>Brassicales</taxon>
        <taxon>Brassicaceae</taxon>
        <taxon>Brassiceae</taxon>
        <taxon>Brassica</taxon>
    </lineage>
</organism>
<sequence length="149" mass="16355">MISMYYECTPDFPQSVSPYVGDLHCEVNEKSYYVTTNLSSPLLHESGDFSKDLGGMCKRNVSVPASGPALNTQQKNKTRDNLKKALEEGFKVVLHKECSMCMDSGGAYGYTQGSHHFLCYCIDHLHGQTCGNKGISTPAKAGAYLFLVL</sequence>
<comment type="subcellular location">
    <subcellularLocation>
        <location evidence="1">Membrane</location>
        <topology evidence="1">Single-pass type I membrane protein</topology>
    </subcellularLocation>
</comment>
<evidence type="ECO:0000259" key="3">
    <source>
        <dbReference type="Pfam" id="PF14380"/>
    </source>
</evidence>
<comment type="caution">
    <text evidence="4">The sequence shown here is derived from an EMBL/GenBank/DDBJ whole genome shotgun (WGS) entry which is preliminary data.</text>
</comment>
<name>A0A8X7PMN6_BRACI</name>
<evidence type="ECO:0000313" key="5">
    <source>
        <dbReference type="Proteomes" id="UP000886595"/>
    </source>
</evidence>
<evidence type="ECO:0000313" key="4">
    <source>
        <dbReference type="EMBL" id="KAG2253452.1"/>
    </source>
</evidence>
<dbReference type="OrthoDB" id="4062651at2759"/>
<proteinExistence type="predicted"/>
<keyword evidence="5" id="KW-1185">Reference proteome</keyword>
<dbReference type="Proteomes" id="UP000886595">
    <property type="component" value="Unassembled WGS sequence"/>
</dbReference>
<keyword evidence="2" id="KW-0325">Glycoprotein</keyword>
<dbReference type="EMBL" id="JAAMPC010000016">
    <property type="protein sequence ID" value="KAG2253452.1"/>
    <property type="molecule type" value="Genomic_DNA"/>
</dbReference>
<reference evidence="4 5" key="1">
    <citation type="submission" date="2020-02" db="EMBL/GenBank/DDBJ databases">
        <authorList>
            <person name="Ma Q."/>
            <person name="Huang Y."/>
            <person name="Song X."/>
            <person name="Pei D."/>
        </authorList>
    </citation>
    <scope>NUCLEOTIDE SEQUENCE [LARGE SCALE GENOMIC DNA]</scope>
    <source>
        <strain evidence="4">Sxm20200214</strain>
        <tissue evidence="4">Leaf</tissue>
    </source>
</reference>
<dbReference type="AlphaFoldDB" id="A0A8X7PMN6"/>
<feature type="domain" description="Wall-associated receptor kinase C-terminal" evidence="3">
    <location>
        <begin position="38"/>
        <end position="123"/>
    </location>
</feature>
<dbReference type="Pfam" id="PF14380">
    <property type="entry name" value="WAK_assoc"/>
    <property type="match status" value="1"/>
</dbReference>
<accession>A0A8X7PMN6</accession>
<dbReference type="InterPro" id="IPR032872">
    <property type="entry name" value="WAK_assoc_C"/>
</dbReference>
<evidence type="ECO:0000256" key="1">
    <source>
        <dbReference type="ARBA" id="ARBA00004479"/>
    </source>
</evidence>
<protein>
    <recommendedName>
        <fullName evidence="3">Wall-associated receptor kinase C-terminal domain-containing protein</fullName>
    </recommendedName>
</protein>
<gene>
    <name evidence="4" type="ORF">Bca52824_083588</name>
</gene>
<evidence type="ECO:0000256" key="2">
    <source>
        <dbReference type="ARBA" id="ARBA00023180"/>
    </source>
</evidence>